<evidence type="ECO:0000313" key="3">
    <source>
        <dbReference type="Proteomes" id="UP000195514"/>
    </source>
</evidence>
<feature type="domain" description="Thiamin/hydroxymethyl pyrimidine-binding YkoF putative" evidence="1">
    <location>
        <begin position="58"/>
        <end position="132"/>
    </location>
</feature>
<dbReference type="Pfam" id="PF07615">
    <property type="entry name" value="Ykof"/>
    <property type="match status" value="1"/>
</dbReference>
<name>A0A1Y6K554_9CHLR</name>
<dbReference type="Gene3D" id="3.30.70.930">
    <property type="match status" value="1"/>
</dbReference>
<evidence type="ECO:0000259" key="1">
    <source>
        <dbReference type="Pfam" id="PF07615"/>
    </source>
</evidence>
<dbReference type="KEGG" id="abat:CFX1CAM_1641"/>
<accession>A0A1Y6K554</accession>
<evidence type="ECO:0000313" key="2">
    <source>
        <dbReference type="EMBL" id="SMX54706.1"/>
    </source>
</evidence>
<dbReference type="Proteomes" id="UP000195514">
    <property type="component" value="Chromosome I"/>
</dbReference>
<reference evidence="3" key="1">
    <citation type="submission" date="2017-05" db="EMBL/GenBank/DDBJ databases">
        <authorList>
            <person name="Kirkegaard R."/>
            <person name="Mcilroy J S."/>
        </authorList>
    </citation>
    <scope>NUCLEOTIDE SEQUENCE [LARGE SCALE GENOMIC DNA]</scope>
</reference>
<gene>
    <name evidence="2" type="ORF">CFX1CAM_1641</name>
</gene>
<proteinExistence type="predicted"/>
<dbReference type="InterPro" id="IPR029756">
    <property type="entry name" value="MTH1187/YkoF-like"/>
</dbReference>
<organism evidence="2 3">
    <name type="scientific">Candidatus Brevifilum fermentans</name>
    <dbReference type="NCBI Taxonomy" id="1986204"/>
    <lineage>
        <taxon>Bacteria</taxon>
        <taxon>Bacillati</taxon>
        <taxon>Chloroflexota</taxon>
        <taxon>Anaerolineae</taxon>
        <taxon>Anaerolineales</taxon>
        <taxon>Anaerolineaceae</taxon>
        <taxon>Candidatus Brevifilum</taxon>
    </lineage>
</organism>
<protein>
    <recommendedName>
        <fullName evidence="1">Thiamin/hydroxymethyl pyrimidine-binding YkoF putative domain-containing protein</fullName>
    </recommendedName>
</protein>
<dbReference type="InterPro" id="IPR011522">
    <property type="entry name" value="Thiamin/HMP-bd_put_YkoF"/>
</dbReference>
<dbReference type="EMBL" id="LT859958">
    <property type="protein sequence ID" value="SMX54706.1"/>
    <property type="molecule type" value="Genomic_DNA"/>
</dbReference>
<dbReference type="AlphaFoldDB" id="A0A1Y6K554"/>
<dbReference type="SUPFAM" id="SSF89957">
    <property type="entry name" value="MTH1187/YkoF-like"/>
    <property type="match status" value="1"/>
</dbReference>
<sequence length="132" mass="14316">MLEGIVLTALEAQAIKEKIEAIKRSCEIQEEPHVIIEGLNELLPLLTGEDLIEKRFITAQFSLYPLRQSSLSQTINLALDALEDFNLKTQPGSMSTVISGTQRAVWGGLQGAFSNAASQAEVVMVVTISNAC</sequence>
<dbReference type="RefSeq" id="WP_087862532.1">
    <property type="nucleotide sequence ID" value="NZ_LT859958.1"/>
</dbReference>
<dbReference type="OrthoDB" id="164222at2"/>
<keyword evidence="3" id="KW-1185">Reference proteome</keyword>